<gene>
    <name evidence="1" type="ORF">HLB23_39415</name>
</gene>
<keyword evidence="2" id="KW-1185">Reference proteome</keyword>
<sequence length="74" mass="8491">MKDNHRPLVVFVDTTGGEDPSRIARRLTDALARSGVRPDRIALWQRVDSSHLRATPPEEFRAELERLLNRGDQQ</sequence>
<protein>
    <submittedName>
        <fullName evidence="1">Uncharacterized protein</fullName>
    </submittedName>
</protein>
<dbReference type="AlphaFoldDB" id="A0A849CGN6"/>
<organism evidence="1 2">
    <name type="scientific">Nocardia uniformis</name>
    <dbReference type="NCBI Taxonomy" id="53432"/>
    <lineage>
        <taxon>Bacteria</taxon>
        <taxon>Bacillati</taxon>
        <taxon>Actinomycetota</taxon>
        <taxon>Actinomycetes</taxon>
        <taxon>Mycobacteriales</taxon>
        <taxon>Nocardiaceae</taxon>
        <taxon>Nocardia</taxon>
    </lineage>
</organism>
<dbReference type="EMBL" id="JABELX010000029">
    <property type="protein sequence ID" value="NNH75857.1"/>
    <property type="molecule type" value="Genomic_DNA"/>
</dbReference>
<dbReference type="RefSeq" id="WP_170264436.1">
    <property type="nucleotide sequence ID" value="NZ_JABELX010000029.1"/>
</dbReference>
<proteinExistence type="predicted"/>
<comment type="caution">
    <text evidence="1">The sequence shown here is derived from an EMBL/GenBank/DDBJ whole genome shotgun (WGS) entry which is preliminary data.</text>
</comment>
<accession>A0A849CGN6</accession>
<dbReference type="Proteomes" id="UP000586827">
    <property type="component" value="Unassembled WGS sequence"/>
</dbReference>
<evidence type="ECO:0000313" key="2">
    <source>
        <dbReference type="Proteomes" id="UP000586827"/>
    </source>
</evidence>
<name>A0A849CGN6_9NOCA</name>
<evidence type="ECO:0000313" key="1">
    <source>
        <dbReference type="EMBL" id="NNH75857.1"/>
    </source>
</evidence>
<reference evidence="1 2" key="1">
    <citation type="submission" date="2020-05" db="EMBL/GenBank/DDBJ databases">
        <title>MicrobeNet Type strains.</title>
        <authorList>
            <person name="Nicholson A.C."/>
        </authorList>
    </citation>
    <scope>NUCLEOTIDE SEQUENCE [LARGE SCALE GENOMIC DNA]</scope>
    <source>
        <strain evidence="1 2">JCM 3224</strain>
    </source>
</reference>